<protein>
    <submittedName>
        <fullName evidence="5">Uncharacterized protein</fullName>
    </submittedName>
</protein>
<dbReference type="PANTHER" id="PTHR11645:SF0">
    <property type="entry name" value="PYRROLINE-5-CARBOXYLATE REDUCTASE 3"/>
    <property type="match status" value="1"/>
</dbReference>
<dbReference type="GO" id="GO:0004735">
    <property type="term" value="F:pyrroline-5-carboxylate reductase activity"/>
    <property type="evidence" value="ECO:0007669"/>
    <property type="project" value="TreeGrafter"/>
</dbReference>
<proteinExistence type="inferred from homology"/>
<dbReference type="InterPro" id="IPR036291">
    <property type="entry name" value="NAD(P)-bd_dom_sf"/>
</dbReference>
<dbReference type="InterPro" id="IPR028939">
    <property type="entry name" value="P5C_Rdtase_cat_N"/>
</dbReference>
<dbReference type="EMBL" id="OB694273">
    <property type="protein sequence ID" value="CAD7237971.1"/>
    <property type="molecule type" value="Genomic_DNA"/>
</dbReference>
<dbReference type="Pfam" id="PF03807">
    <property type="entry name" value="F420_oxidored"/>
    <property type="match status" value="1"/>
</dbReference>
<dbReference type="OrthoDB" id="10263291at2759"/>
<accession>A0A7R8WU91</accession>
<dbReference type="GO" id="GO:0055129">
    <property type="term" value="P:L-proline biosynthetic process"/>
    <property type="evidence" value="ECO:0007669"/>
    <property type="project" value="TreeGrafter"/>
</dbReference>
<keyword evidence="3" id="KW-0028">Amino-acid biosynthesis</keyword>
<keyword evidence="3" id="KW-0641">Proline biosynthesis</keyword>
<dbReference type="SUPFAM" id="SSF51735">
    <property type="entry name" value="NAD(P)-binding Rossmann-fold domains"/>
    <property type="match status" value="1"/>
</dbReference>
<evidence type="ECO:0000256" key="4">
    <source>
        <dbReference type="ARBA" id="ARBA00023002"/>
    </source>
</evidence>
<dbReference type="Gene3D" id="3.40.50.720">
    <property type="entry name" value="NAD(P)-binding Rossmann-like Domain"/>
    <property type="match status" value="1"/>
</dbReference>
<dbReference type="PANTHER" id="PTHR11645">
    <property type="entry name" value="PYRROLINE-5-CARBOXYLATE REDUCTASE"/>
    <property type="match status" value="1"/>
</dbReference>
<comment type="pathway">
    <text evidence="1">Amino-acid biosynthesis; L-proline biosynthesis; L-proline from L-glutamate 5-semialdehyde: step 1/1.</text>
</comment>
<feature type="non-terminal residue" evidence="5">
    <location>
        <position position="166"/>
    </location>
</feature>
<gene>
    <name evidence="5" type="ORF">CTOB1V02_LOCUS15786</name>
</gene>
<organism evidence="5">
    <name type="scientific">Cyprideis torosa</name>
    <dbReference type="NCBI Taxonomy" id="163714"/>
    <lineage>
        <taxon>Eukaryota</taxon>
        <taxon>Metazoa</taxon>
        <taxon>Ecdysozoa</taxon>
        <taxon>Arthropoda</taxon>
        <taxon>Crustacea</taxon>
        <taxon>Oligostraca</taxon>
        <taxon>Ostracoda</taxon>
        <taxon>Podocopa</taxon>
        <taxon>Podocopida</taxon>
        <taxon>Cytherocopina</taxon>
        <taxon>Cytheroidea</taxon>
        <taxon>Cytherideidae</taxon>
        <taxon>Cyprideis</taxon>
    </lineage>
</organism>
<name>A0A7R8WU91_9CRUS</name>
<evidence type="ECO:0000313" key="5">
    <source>
        <dbReference type="EMBL" id="CAD7237971.1"/>
    </source>
</evidence>
<comment type="similarity">
    <text evidence="2">Belongs to the pyrroline-5-carboxylate reductase family.</text>
</comment>
<evidence type="ECO:0000256" key="3">
    <source>
        <dbReference type="ARBA" id="ARBA00022650"/>
    </source>
</evidence>
<evidence type="ECO:0000256" key="2">
    <source>
        <dbReference type="ARBA" id="ARBA00005525"/>
    </source>
</evidence>
<evidence type="ECO:0000256" key="1">
    <source>
        <dbReference type="ARBA" id="ARBA00005205"/>
    </source>
</evidence>
<dbReference type="AlphaFoldDB" id="A0A7R8WU91"/>
<dbReference type="FunFam" id="3.40.50.720:FF:000105">
    <property type="entry name" value="Pyrroline-5-carboxylate reductase"/>
    <property type="match status" value="1"/>
</dbReference>
<reference evidence="5" key="1">
    <citation type="submission" date="2020-11" db="EMBL/GenBank/DDBJ databases">
        <authorList>
            <person name="Tran Van P."/>
        </authorList>
    </citation>
    <scope>NUCLEOTIDE SEQUENCE</scope>
</reference>
<sequence length="166" mass="17277">MTQSSIAFIGGGNMARALIGGLLNNGWDASKISVSDPMEAALEAVTSLDGGIHTTTDNLAAVATAEVVVLATKPQTLRSVAEPLAALLSKTRPLVISIAAGLLERDINRWLGGNLPVVRCMPNTPAMVGQGATGLYANKHVTHEQRQLAENLLAAVGISVWVENEA</sequence>
<keyword evidence="4" id="KW-0560">Oxidoreductase</keyword>